<evidence type="ECO:0000256" key="5">
    <source>
        <dbReference type="ARBA" id="ARBA00022679"/>
    </source>
</evidence>
<dbReference type="Proteomes" id="UP000245539">
    <property type="component" value="Unassembled WGS sequence"/>
</dbReference>
<dbReference type="HAMAP" id="MF_00178">
    <property type="entry name" value="Lumazine_synth"/>
    <property type="match status" value="1"/>
</dbReference>
<dbReference type="InterPro" id="IPR034964">
    <property type="entry name" value="LS"/>
</dbReference>
<dbReference type="EMBL" id="QGKM01000001">
    <property type="protein sequence ID" value="PWR00684.1"/>
    <property type="molecule type" value="Genomic_DNA"/>
</dbReference>
<organism evidence="8 9">
    <name type="scientific">Leucothrix pacifica</name>
    <dbReference type="NCBI Taxonomy" id="1247513"/>
    <lineage>
        <taxon>Bacteria</taxon>
        <taxon>Pseudomonadati</taxon>
        <taxon>Pseudomonadota</taxon>
        <taxon>Gammaproteobacteria</taxon>
        <taxon>Thiotrichales</taxon>
        <taxon>Thiotrichaceae</taxon>
        <taxon>Leucothrix</taxon>
    </lineage>
</organism>
<dbReference type="GO" id="GO:0005829">
    <property type="term" value="C:cytosol"/>
    <property type="evidence" value="ECO:0007669"/>
    <property type="project" value="TreeGrafter"/>
</dbReference>
<gene>
    <name evidence="7" type="primary">ribH</name>
    <name evidence="8" type="ORF">DKW60_00300</name>
</gene>
<feature type="active site" description="Proton donor" evidence="7">
    <location>
        <position position="88"/>
    </location>
</feature>
<comment type="catalytic activity">
    <reaction evidence="6 7">
        <text>(2S)-2-hydroxy-3-oxobutyl phosphate + 5-amino-6-(D-ribitylamino)uracil = 6,7-dimethyl-8-(1-D-ribityl)lumazine + phosphate + 2 H2O + H(+)</text>
        <dbReference type="Rhea" id="RHEA:26152"/>
        <dbReference type="ChEBI" id="CHEBI:15377"/>
        <dbReference type="ChEBI" id="CHEBI:15378"/>
        <dbReference type="ChEBI" id="CHEBI:15934"/>
        <dbReference type="ChEBI" id="CHEBI:43474"/>
        <dbReference type="ChEBI" id="CHEBI:58201"/>
        <dbReference type="ChEBI" id="CHEBI:58830"/>
        <dbReference type="EC" id="2.5.1.78"/>
    </reaction>
</comment>
<evidence type="ECO:0000313" key="9">
    <source>
        <dbReference type="Proteomes" id="UP000245539"/>
    </source>
</evidence>
<evidence type="ECO:0000256" key="3">
    <source>
        <dbReference type="ARBA" id="ARBA00012664"/>
    </source>
</evidence>
<comment type="subunit">
    <text evidence="7">Forms an icosahedral capsid composed of 60 subunits, arranged as a dodecamer of pentamers.</text>
</comment>
<dbReference type="AlphaFoldDB" id="A0A317CT34"/>
<feature type="binding site" evidence="7">
    <location>
        <begin position="80"/>
        <end position="82"/>
    </location>
    <ligand>
        <name>5-amino-6-(D-ribitylamino)uracil</name>
        <dbReference type="ChEBI" id="CHEBI:15934"/>
    </ligand>
</feature>
<feature type="binding site" evidence="7">
    <location>
        <position position="113"/>
    </location>
    <ligand>
        <name>5-amino-6-(D-ribitylamino)uracil</name>
        <dbReference type="ChEBI" id="CHEBI:15934"/>
    </ligand>
</feature>
<keyword evidence="4 7" id="KW-0686">Riboflavin biosynthesis</keyword>
<dbReference type="OrthoDB" id="9797659at2"/>
<evidence type="ECO:0000313" key="8">
    <source>
        <dbReference type="EMBL" id="PWR00684.1"/>
    </source>
</evidence>
<comment type="caution">
    <text evidence="7">Lacks conserved residue(s) required for the propagation of feature annotation.</text>
</comment>
<sequence length="162" mass="18146">MNNPTSTFSLSEKRICFIHATWHSDLVNNLKNHFLERSATYQLSADQVDMVAVPGSLEIPLQAKLRLKTGRYDAVVVAGLVTDGGIYRHEFVAQAVLDSIMQLQMEFETPIVYAVLTPHHFHDHAAHEGFFAEHMKEKGVETAEALYKTLACCDEVSQLTAE</sequence>
<name>A0A317CT34_9GAMM</name>
<dbReference type="GO" id="GO:0000906">
    <property type="term" value="F:6,7-dimethyl-8-ribityllumazine synthase activity"/>
    <property type="evidence" value="ECO:0007669"/>
    <property type="project" value="UniProtKB-UniRule"/>
</dbReference>
<dbReference type="GO" id="GO:0009349">
    <property type="term" value="C:riboflavin synthase complex"/>
    <property type="evidence" value="ECO:0007669"/>
    <property type="project" value="InterPro"/>
</dbReference>
<dbReference type="EC" id="2.5.1.78" evidence="3 7"/>
<dbReference type="RefSeq" id="WP_109835665.1">
    <property type="nucleotide sequence ID" value="NZ_QGKM01000001.1"/>
</dbReference>
<dbReference type="PANTHER" id="PTHR21058:SF0">
    <property type="entry name" value="6,7-DIMETHYL-8-RIBITYLLUMAZINE SYNTHASE"/>
    <property type="match status" value="1"/>
</dbReference>
<protein>
    <recommendedName>
        <fullName evidence="3 7">6,7-dimethyl-8-ribityllumazine synthase</fullName>
        <shortName evidence="7">DMRL synthase</shortName>
        <shortName evidence="7">LS</shortName>
        <shortName evidence="7">Lumazine synthase</shortName>
        <ecNumber evidence="3 7">2.5.1.78</ecNumber>
    </recommendedName>
</protein>
<dbReference type="Pfam" id="PF00885">
    <property type="entry name" value="DMRL_synthase"/>
    <property type="match status" value="1"/>
</dbReference>
<dbReference type="InterPro" id="IPR002180">
    <property type="entry name" value="LS/RS"/>
</dbReference>
<comment type="function">
    <text evidence="7">Catalyzes the formation of 6,7-dimethyl-8-ribityllumazine by condensation of 5-amino-6-(D-ribitylamino)uracil with 3,4-dihydroxy-2-butanone 4-phosphate. This is the penultimate step in the biosynthesis of riboflavin.</text>
</comment>
<reference evidence="8 9" key="1">
    <citation type="submission" date="2018-05" db="EMBL/GenBank/DDBJ databases">
        <title>Leucothrix arctica sp. nov., isolated from Arctic seawater.</title>
        <authorList>
            <person name="Choi A."/>
            <person name="Baek K."/>
        </authorList>
    </citation>
    <scope>NUCLEOTIDE SEQUENCE [LARGE SCALE GENOMIC DNA]</scope>
    <source>
        <strain evidence="8 9">JCM 18388</strain>
    </source>
</reference>
<feature type="binding site" evidence="7">
    <location>
        <position position="127"/>
    </location>
    <ligand>
        <name>(2S)-2-hydroxy-3-oxobutyl phosphate</name>
        <dbReference type="ChEBI" id="CHEBI:58830"/>
    </ligand>
</feature>
<dbReference type="GO" id="GO:0009231">
    <property type="term" value="P:riboflavin biosynthetic process"/>
    <property type="evidence" value="ECO:0007669"/>
    <property type="project" value="UniProtKB-UniRule"/>
</dbReference>
<evidence type="ECO:0000256" key="4">
    <source>
        <dbReference type="ARBA" id="ARBA00022619"/>
    </source>
</evidence>
<evidence type="ECO:0000256" key="6">
    <source>
        <dbReference type="ARBA" id="ARBA00048785"/>
    </source>
</evidence>
<feature type="binding site" evidence="7">
    <location>
        <begin position="56"/>
        <end position="58"/>
    </location>
    <ligand>
        <name>5-amino-6-(D-ribitylamino)uracil</name>
        <dbReference type="ChEBI" id="CHEBI:15934"/>
    </ligand>
</feature>
<evidence type="ECO:0000256" key="1">
    <source>
        <dbReference type="ARBA" id="ARBA00004917"/>
    </source>
</evidence>
<comment type="similarity">
    <text evidence="2 7">Belongs to the DMRL synthase family.</text>
</comment>
<evidence type="ECO:0000256" key="7">
    <source>
        <dbReference type="HAMAP-Rule" id="MF_00178"/>
    </source>
</evidence>
<dbReference type="PANTHER" id="PTHR21058">
    <property type="entry name" value="6,7-DIMETHYL-8-RIBITYLLUMAZINE SYNTHASE DMRL SYNTHASE LUMAZINE SYNTHASE"/>
    <property type="match status" value="1"/>
</dbReference>
<comment type="pathway">
    <text evidence="1 7">Cofactor biosynthesis; riboflavin biosynthesis; riboflavin from 2-hydroxy-3-oxobutyl phosphate and 5-amino-6-(D-ribitylamino)uracil: step 1/2.</text>
</comment>
<keyword evidence="5 7" id="KW-0808">Transferase</keyword>
<accession>A0A317CT34</accession>
<keyword evidence="9" id="KW-1185">Reference proteome</keyword>
<dbReference type="Gene3D" id="3.40.50.960">
    <property type="entry name" value="Lumazine/riboflavin synthase"/>
    <property type="match status" value="1"/>
</dbReference>
<evidence type="ECO:0000256" key="2">
    <source>
        <dbReference type="ARBA" id="ARBA00007424"/>
    </source>
</evidence>
<dbReference type="SUPFAM" id="SSF52121">
    <property type="entry name" value="Lumazine synthase"/>
    <property type="match status" value="1"/>
</dbReference>
<dbReference type="InterPro" id="IPR036467">
    <property type="entry name" value="LS/RS_sf"/>
</dbReference>
<dbReference type="NCBIfam" id="NF009084">
    <property type="entry name" value="PRK12419.1"/>
    <property type="match status" value="1"/>
</dbReference>
<comment type="caution">
    <text evidence="8">The sequence shown here is derived from an EMBL/GenBank/DDBJ whole genome shotgun (WGS) entry which is preliminary data.</text>
</comment>
<proteinExistence type="inferred from homology"/>
<dbReference type="UniPathway" id="UPA00275">
    <property type="reaction ID" value="UER00404"/>
</dbReference>
<feature type="binding site" evidence="7">
    <location>
        <position position="22"/>
    </location>
    <ligand>
        <name>5-amino-6-(D-ribitylamino)uracil</name>
        <dbReference type="ChEBI" id="CHEBI:15934"/>
    </ligand>
</feature>